<feature type="compositionally biased region" description="Low complexity" evidence="4">
    <location>
        <begin position="53"/>
        <end position="66"/>
    </location>
</feature>
<dbReference type="InterPro" id="IPR035500">
    <property type="entry name" value="NHR-like_dom_sf"/>
</dbReference>
<reference evidence="7" key="1">
    <citation type="submission" date="2016-11" db="UniProtKB">
        <authorList>
            <consortium name="WormBaseParasite"/>
        </authorList>
    </citation>
    <scope>IDENTIFICATION</scope>
</reference>
<protein>
    <submittedName>
        <fullName evidence="7">NR LBD domain-containing protein</fullName>
    </submittedName>
</protein>
<evidence type="ECO:0000259" key="5">
    <source>
        <dbReference type="PROSITE" id="PS51843"/>
    </source>
</evidence>
<keyword evidence="1" id="KW-0805">Transcription regulation</keyword>
<feature type="compositionally biased region" description="Pro residues" evidence="4">
    <location>
        <begin position="336"/>
        <end position="362"/>
    </location>
</feature>
<feature type="compositionally biased region" description="Polar residues" evidence="4">
    <location>
        <begin position="91"/>
        <end position="108"/>
    </location>
</feature>
<organism evidence="6 7">
    <name type="scientific">Macrostomum lignano</name>
    <dbReference type="NCBI Taxonomy" id="282301"/>
    <lineage>
        <taxon>Eukaryota</taxon>
        <taxon>Metazoa</taxon>
        <taxon>Spiralia</taxon>
        <taxon>Lophotrochozoa</taxon>
        <taxon>Platyhelminthes</taxon>
        <taxon>Rhabditophora</taxon>
        <taxon>Macrostomorpha</taxon>
        <taxon>Macrostomida</taxon>
        <taxon>Macrostomidae</taxon>
        <taxon>Macrostomum</taxon>
    </lineage>
</organism>
<evidence type="ECO:0000256" key="1">
    <source>
        <dbReference type="ARBA" id="ARBA00023015"/>
    </source>
</evidence>
<dbReference type="PROSITE" id="PS51843">
    <property type="entry name" value="NR_LBD"/>
    <property type="match status" value="1"/>
</dbReference>
<feature type="region of interest" description="Disordered" evidence="4">
    <location>
        <begin position="12"/>
        <end position="111"/>
    </location>
</feature>
<feature type="domain" description="NR LBD" evidence="5">
    <location>
        <begin position="125"/>
        <end position="344"/>
    </location>
</feature>
<dbReference type="SUPFAM" id="SSF48508">
    <property type="entry name" value="Nuclear receptor ligand-binding domain"/>
    <property type="match status" value="1"/>
</dbReference>
<keyword evidence="2" id="KW-0804">Transcription</keyword>
<dbReference type="Proteomes" id="UP000095280">
    <property type="component" value="Unplaced"/>
</dbReference>
<evidence type="ECO:0000256" key="2">
    <source>
        <dbReference type="ARBA" id="ARBA00023163"/>
    </source>
</evidence>
<feature type="compositionally biased region" description="Basic residues" evidence="4">
    <location>
        <begin position="20"/>
        <end position="30"/>
    </location>
</feature>
<evidence type="ECO:0000256" key="3">
    <source>
        <dbReference type="ARBA" id="ARBA00023170"/>
    </source>
</evidence>
<dbReference type="Pfam" id="PF00104">
    <property type="entry name" value="Hormone_recep"/>
    <property type="match status" value="1"/>
</dbReference>
<dbReference type="WBParaSite" id="maker-uti_cns_0000590-snap-gene-1.5-mRNA-1">
    <property type="protein sequence ID" value="maker-uti_cns_0000590-snap-gene-1.5-mRNA-1"/>
    <property type="gene ID" value="maker-uti_cns_0000590-snap-gene-1.5"/>
</dbReference>
<dbReference type="SMART" id="SM00430">
    <property type="entry name" value="HOLI"/>
    <property type="match status" value="1"/>
</dbReference>
<sequence length="379" mass="40255">MRGLQIVFQAIRPPQPRLQLPRRRRRRRRRDAVPGGHAAQEPMPAVPFRQVPGARHAARGSAARPRGAGRDGMSSPVRGLTGFQLPPASVSPYSSGSPWYQGGPSPQRQQQLSACLSGLLSGLVRSDHRPRPLPPSPLTTCPQLGVACCTGDWARELLAAAVEWARRAPFFAELGQADQLSLLQASWGQLLVLTQLQQGIISAAKTVRIAVGRRGAAGPRRPTIGCPAAAAALRLGQLHADVAELACLKALALLNPDCPGLREPGRVEAGQSRVQWALAEYCRLRLPVSAPDAAGGCCDRFGRLLLRLQSLALAPPPPAPTPLEAGRLVRDLLLAGPPPHCRMPPPPPPPPQPAPPHPPQPPHTAAAAAPLGQRFVGYL</sequence>
<accession>A0A1I8G193</accession>
<keyword evidence="3" id="KW-0675">Receptor</keyword>
<dbReference type="PRINTS" id="PR00398">
    <property type="entry name" value="STRDHORMONER"/>
</dbReference>
<evidence type="ECO:0000313" key="6">
    <source>
        <dbReference type="Proteomes" id="UP000095280"/>
    </source>
</evidence>
<feature type="region of interest" description="Disordered" evidence="4">
    <location>
        <begin position="336"/>
        <end position="366"/>
    </location>
</feature>
<dbReference type="PANTHER" id="PTHR24083">
    <property type="entry name" value="NUCLEAR HORMONE RECEPTOR"/>
    <property type="match status" value="1"/>
</dbReference>
<name>A0A1I8G193_9PLAT</name>
<evidence type="ECO:0000313" key="7">
    <source>
        <dbReference type="WBParaSite" id="maker-uti_cns_0000590-snap-gene-1.5-mRNA-1"/>
    </source>
</evidence>
<dbReference type="InterPro" id="IPR050274">
    <property type="entry name" value="Nuclear_hormone_rcpt_NR2"/>
</dbReference>
<keyword evidence="6" id="KW-1185">Reference proteome</keyword>
<dbReference type="Gene3D" id="1.10.565.10">
    <property type="entry name" value="Retinoid X Receptor"/>
    <property type="match status" value="1"/>
</dbReference>
<evidence type="ECO:0000256" key="4">
    <source>
        <dbReference type="SAM" id="MobiDB-lite"/>
    </source>
</evidence>
<dbReference type="InterPro" id="IPR001723">
    <property type="entry name" value="Nuclear_hrmn_rcpt"/>
</dbReference>
<dbReference type="InterPro" id="IPR000536">
    <property type="entry name" value="Nucl_hrmn_rcpt_lig-bd"/>
</dbReference>
<proteinExistence type="predicted"/>
<dbReference type="AlphaFoldDB" id="A0A1I8G193"/>